<accession>A0A8J4E437</accession>
<feature type="compositionally biased region" description="Pro residues" evidence="1">
    <location>
        <begin position="239"/>
        <end position="276"/>
    </location>
</feature>
<protein>
    <recommendedName>
        <fullName evidence="2">TerD domain-containing protein</fullName>
    </recommendedName>
</protein>
<name>A0A8J4E437_9ACTN</name>
<dbReference type="PANTHER" id="PTHR32097">
    <property type="entry name" value="CAMP-BINDING PROTEIN 1-RELATED"/>
    <property type="match status" value="1"/>
</dbReference>
<dbReference type="Pfam" id="PF02342">
    <property type="entry name" value="TerD"/>
    <property type="match status" value="2"/>
</dbReference>
<dbReference type="Gene3D" id="2.60.60.30">
    <property type="entry name" value="sav2460 like domains"/>
    <property type="match status" value="2"/>
</dbReference>
<dbReference type="PANTHER" id="PTHR32097:SF17">
    <property type="entry name" value="CAMP-BINDING PROTEIN 1-RELATED"/>
    <property type="match status" value="1"/>
</dbReference>
<dbReference type="InterPro" id="IPR003325">
    <property type="entry name" value="TerD"/>
</dbReference>
<reference evidence="3" key="1">
    <citation type="submission" date="2021-01" db="EMBL/GenBank/DDBJ databases">
        <title>Whole genome shotgun sequence of Virgisporangium aurantiacum NBRC 16421.</title>
        <authorList>
            <person name="Komaki H."/>
            <person name="Tamura T."/>
        </authorList>
    </citation>
    <scope>NUCLEOTIDE SEQUENCE</scope>
    <source>
        <strain evidence="3">NBRC 16421</strain>
    </source>
</reference>
<dbReference type="EMBL" id="BOPG01000057">
    <property type="protein sequence ID" value="GIJ60583.1"/>
    <property type="molecule type" value="Genomic_DNA"/>
</dbReference>
<dbReference type="InterPro" id="IPR051324">
    <property type="entry name" value="Stress/Tellurium_Resist"/>
</dbReference>
<evidence type="ECO:0000259" key="2">
    <source>
        <dbReference type="Pfam" id="PF02342"/>
    </source>
</evidence>
<evidence type="ECO:0000256" key="1">
    <source>
        <dbReference type="SAM" id="MobiDB-lite"/>
    </source>
</evidence>
<keyword evidence="4" id="KW-1185">Reference proteome</keyword>
<feature type="compositionally biased region" description="Low complexity" evidence="1">
    <location>
        <begin position="312"/>
        <end position="322"/>
    </location>
</feature>
<evidence type="ECO:0000313" key="3">
    <source>
        <dbReference type="EMBL" id="GIJ60583.1"/>
    </source>
</evidence>
<feature type="domain" description="TerD" evidence="2">
    <location>
        <begin position="325"/>
        <end position="498"/>
    </location>
</feature>
<feature type="domain" description="TerD" evidence="2">
    <location>
        <begin position="1"/>
        <end position="162"/>
    </location>
</feature>
<evidence type="ECO:0000313" key="4">
    <source>
        <dbReference type="Proteomes" id="UP000612585"/>
    </source>
</evidence>
<feature type="compositionally biased region" description="Pro residues" evidence="1">
    <location>
        <begin position="178"/>
        <end position="196"/>
    </location>
</feature>
<feature type="compositionally biased region" description="Low complexity" evidence="1">
    <location>
        <begin position="197"/>
        <end position="208"/>
    </location>
</feature>
<organism evidence="3 4">
    <name type="scientific">Virgisporangium aurantiacum</name>
    <dbReference type="NCBI Taxonomy" id="175570"/>
    <lineage>
        <taxon>Bacteria</taxon>
        <taxon>Bacillati</taxon>
        <taxon>Actinomycetota</taxon>
        <taxon>Actinomycetes</taxon>
        <taxon>Micromonosporales</taxon>
        <taxon>Micromonosporaceae</taxon>
        <taxon>Virgisporangium</taxon>
    </lineage>
</organism>
<comment type="caution">
    <text evidence="3">The sequence shown here is derived from an EMBL/GenBank/DDBJ whole genome shotgun (WGS) entry which is preliminary data.</text>
</comment>
<dbReference type="CDD" id="cd06974">
    <property type="entry name" value="TerD_like"/>
    <property type="match status" value="2"/>
</dbReference>
<feature type="compositionally biased region" description="Low complexity" evidence="1">
    <location>
        <begin position="219"/>
        <end position="238"/>
    </location>
</feature>
<gene>
    <name evidence="3" type="ORF">Vau01_080990</name>
</gene>
<dbReference type="Proteomes" id="UP000612585">
    <property type="component" value="Unassembled WGS sequence"/>
</dbReference>
<dbReference type="RefSeq" id="WP_204005078.1">
    <property type="nucleotide sequence ID" value="NZ_BOPG01000057.1"/>
</dbReference>
<dbReference type="AlphaFoldDB" id="A0A8J4E437"/>
<proteinExistence type="predicted"/>
<feature type="compositionally biased region" description="Pro residues" evidence="1">
    <location>
        <begin position="209"/>
        <end position="218"/>
    </location>
</feature>
<feature type="region of interest" description="Disordered" evidence="1">
    <location>
        <begin position="168"/>
        <end position="336"/>
    </location>
</feature>
<sequence>MSTALVKGQNMSLAVRQLRVTVQVAHAADLSALLVTTSGKVRSDADFIFFNQPNGPGVTCQQPAGGQPWRVDLDLDRVPADIDKVRVVSSLDGNNVRFGQFAPPIVQVTDLSGTPIASYTMTGLDRESIVVAVEAYRRQGQWKLRAVGQGYAGGLADLVTDHGVSVDDAGSQQAAAPPQRPAPHQPAPAPQQPAPQQPAYQAPAAYQAPPTPPTPPGYQQPYQQPHQQQPPAYQQPAYQAPPAPPTGPMPTVPPQYPNQPPAYQAPPTGQFPPQVPPTGQFPSQPPTGQFPPTGQYPPQPPTGQFPQPPAQAPGGEAVAQPGRPVSLQKGQRISLQKQDGSQLTLVRMGLGWDPIKKRGLFGSREIEIDLDASAVLFADHQPVDIAFYNHLRSNDGSVMHTGDNRTGAGDGDDESIMVELTRVPAHVNVIFFVVTSYEGHSFQQIENAFCRLVDETSRGELARYTLSGGVPYTAMIMAKVYRDGTAWKMQAIGEGAQGKTPLDLVPHLTRLTY</sequence>
<feature type="compositionally biased region" description="Pro residues" evidence="1">
    <location>
        <begin position="283"/>
        <end position="311"/>
    </location>
</feature>